<dbReference type="PANTHER" id="PTHR16317:SF1">
    <property type="entry name" value="KICSTOR COMPLEX PROTEIN ITFG2"/>
    <property type="match status" value="1"/>
</dbReference>
<feature type="region of interest" description="Disordered" evidence="2">
    <location>
        <begin position="264"/>
        <end position="359"/>
    </location>
</feature>
<feature type="region of interest" description="Disordered" evidence="2">
    <location>
        <begin position="1100"/>
        <end position="1127"/>
    </location>
</feature>
<evidence type="ECO:0000256" key="1">
    <source>
        <dbReference type="SAM" id="Coils"/>
    </source>
</evidence>
<feature type="region of interest" description="Disordered" evidence="2">
    <location>
        <begin position="1054"/>
        <end position="1088"/>
    </location>
</feature>
<comment type="caution">
    <text evidence="3">The sequence shown here is derived from an EMBL/GenBank/DDBJ whole genome shotgun (WGS) entry which is preliminary data.</text>
</comment>
<feature type="compositionally biased region" description="Basic and acidic residues" evidence="2">
    <location>
        <begin position="1498"/>
        <end position="1508"/>
    </location>
</feature>
<feature type="compositionally biased region" description="Polar residues" evidence="2">
    <location>
        <begin position="1363"/>
        <end position="1374"/>
    </location>
</feature>
<feature type="compositionally biased region" description="Basic and acidic residues" evidence="2">
    <location>
        <begin position="1727"/>
        <end position="1767"/>
    </location>
</feature>
<feature type="region of interest" description="Disordered" evidence="2">
    <location>
        <begin position="951"/>
        <end position="1040"/>
    </location>
</feature>
<feature type="compositionally biased region" description="Low complexity" evidence="2">
    <location>
        <begin position="1104"/>
        <end position="1124"/>
    </location>
</feature>
<feature type="compositionally biased region" description="Basic and acidic residues" evidence="2">
    <location>
        <begin position="1838"/>
        <end position="1848"/>
    </location>
</feature>
<accession>A0A9P5VLV4</accession>
<feature type="compositionally biased region" description="Basic residues" evidence="2">
    <location>
        <begin position="1329"/>
        <end position="1338"/>
    </location>
</feature>
<feature type="compositionally biased region" description="Polar residues" evidence="2">
    <location>
        <begin position="109"/>
        <end position="119"/>
    </location>
</feature>
<dbReference type="SUPFAM" id="SSF69318">
    <property type="entry name" value="Integrin alpha N-terminal domain"/>
    <property type="match status" value="1"/>
</dbReference>
<sequence>MPNTRHVSLVQKLRWNVSGNISPTAFAIGDVDGHGDNSFVIGNLVGELFIFKGSHPEGLPWMTCKGLGTITAVAIGDIRNWGKNSIVVMSAEGLCHIFDVSGLDEENNLGHNQHPQTLPFTAPGSGGGHTPSVFSSTPLQGSYQNQHQYPANSLHHSINPLHPNLPVTPSIRPVPDIHHHNSLHSTSHHTNHGSFSGTPPMPAVPHNTQHGSTSSSVSGFPHSTPGSVTPVHTTHATSLAGMRRGSEVFPGSGSASVRTTAALSNMIGTPPPSSASHGHGNNSSSHHPRSIGGGSALNSPTGTPHLRPQHPTASIAHSTRSVGNNNSSREPLSRKSTSTSTRHNGTGKTQVRNVGGRRVLERPNLTLPVPVNINRAHIADIDGDGLNELVLARTDRILHSYSLQARKAASPTMSAHPNNQPLNLMKLLSRTSSISTLDSSGLLSPSEDKRETVIHFPSLAPSGRQYHVNSPNVGSTPGATDTQDASKPNDASTPILALVEKRRWALDGQIHCLSVTKNSLTGLPVLLVAQPGLKFVMVDHTGVMSEPLTQIQRNPKIAISVGPDTPTRGAGGGDVATDIVCGTQYVNGQKKDIIGLMSMDGAFALHDLENNTVRVHDLDSTHKIFGFSKLNFGGDRLHRHHHYHHEDNEHHRRSGRSKGSSGYGRTSHRYDDETNGESDDDGLASDEDNDEDTVTESQSRQKHQGDGSEYTDAESRIRRKKSSRAKKGHQPSLLVVEPYGSRFQMNDMFVGCSWSGITFFIDQEFNIAQYDFDARVCAFGAGQYAVTPGHNEPCLFYVDFEDNIYVYYNLYIQTQPSAQFQDLVKADANLVKASQKMKQAELEAEATHSVTSGSELTDQISQEKDGEEAKSKMETWTEQDMRDFIRDSLYNVNRYEDEYQQLKGLAEIERTKRAAFYEAEEAKEREKAKKRRRAAETAAAAIAEADMRSSGYIDPRLRRPHNRRLSSDPLGASDGQERRHFPHEINTRFDHPSAGTCSTSSPQYTRSRSQSSQHDDHLHSPVSPTSPTSPNSRKGNEKRRSSLLIKDVLSHYEGQVTPPLKSPTSPTSSGHFSKGHRSTTSSGAGSASLTNIMKRLSLKDLENGGRLSRTSGASSSGSSGSGSSNTVIASHHLLGGVVLGKGKTIETRAGKSSLRVNRPVGVPRSRSSLGVMGRKLGAKSRLSHQQDPDDGSEEVDDGGLDRTTVTSDGTEDIEREQMLATIGAFDGCTDGNEADLGGQEYFNPGEGEVDHDDDTNGVYTPSTISPIPSPGRFYSSHQHLHGSVEPSLSLDGSASTLAKSLLSPSTKAGSSVHPHSVASGSSSSSRPSSRGHARHRSGHGLLDYGLGPLPTREIVASVGIGSGPNSAGHNSGNQDGRRSRAESVLSTGSDIGGVIVPDITLLASSFPTQSTIPLSTSEPDSHGAPMMPQDSDNEEGAFQEGQMQESEERSTVTADTGIRRPPRRAATFGSDGGGRGSGSGSDTATGKPGSKRNSGRLADGRRGSKGDVRLMPAPLPRSNQHYQRQQEVSSGSFFVKDPNPSHILFSTSTQGGGTSGIFPGSVHGPSSPLTANVNSANAILSNPSTNSYKGFGILSLPVTSPSGSTASTHQYFSSSHYPMAPGKSAAQPQHSHHPLSHGFDHLPEDDRMSIRSRASSVRGRDREDVDADSLLDHEGAGIVAGPNFGVSPRSSSSRHQHHRPHYAGSMSSVGSSSHLVSDSLVHRLEELQRQDHEQEEKQKRKQREKELEKERGREKEREKERVRERTKSTTALTSSAGPVSSSSSSVFSHVQQDRPAALSRANSGASVQSVSSHHHHHAPAHSTPSQPTSHGSSGRATHWGEEEHESAKRLKYRLGMGQGL</sequence>
<feature type="compositionally biased region" description="Low complexity" evidence="2">
    <location>
        <begin position="274"/>
        <end position="285"/>
    </location>
</feature>
<feature type="region of interest" description="Disordered" evidence="2">
    <location>
        <begin position="108"/>
        <end position="235"/>
    </location>
</feature>
<dbReference type="EMBL" id="JAAAUY010000338">
    <property type="protein sequence ID" value="KAF9331246.1"/>
    <property type="molecule type" value="Genomic_DNA"/>
</dbReference>
<feature type="compositionally biased region" description="Polar residues" evidence="2">
    <location>
        <begin position="467"/>
        <end position="490"/>
    </location>
</feature>
<dbReference type="InterPro" id="IPR028994">
    <property type="entry name" value="Integrin_alpha_N"/>
</dbReference>
<feature type="compositionally biased region" description="Basic residues" evidence="2">
    <location>
        <begin position="1692"/>
        <end position="1701"/>
    </location>
</feature>
<protein>
    <submittedName>
        <fullName evidence="3">Integrin alpha FG-GAP repeat-containing protein 2</fullName>
    </submittedName>
</protein>
<keyword evidence="1" id="KW-0175">Coiled coil</keyword>
<feature type="compositionally biased region" description="Basic and acidic residues" evidence="2">
    <location>
        <begin position="975"/>
        <end position="991"/>
    </location>
</feature>
<dbReference type="GO" id="GO:0007229">
    <property type="term" value="P:integrin-mediated signaling pathway"/>
    <property type="evidence" value="ECO:0007669"/>
    <property type="project" value="UniProtKB-KW"/>
</dbReference>
<organism evidence="3 4">
    <name type="scientific">Podila minutissima</name>
    <dbReference type="NCBI Taxonomy" id="64525"/>
    <lineage>
        <taxon>Eukaryota</taxon>
        <taxon>Fungi</taxon>
        <taxon>Fungi incertae sedis</taxon>
        <taxon>Mucoromycota</taxon>
        <taxon>Mortierellomycotina</taxon>
        <taxon>Mortierellomycetes</taxon>
        <taxon>Mortierellales</taxon>
        <taxon>Mortierellaceae</taxon>
        <taxon>Podila</taxon>
    </lineage>
</organism>
<feature type="compositionally biased region" description="Polar residues" evidence="2">
    <location>
        <begin position="311"/>
        <end position="352"/>
    </location>
</feature>
<evidence type="ECO:0000313" key="4">
    <source>
        <dbReference type="Proteomes" id="UP000696485"/>
    </source>
</evidence>
<feature type="compositionally biased region" description="Low complexity" evidence="2">
    <location>
        <begin position="1057"/>
        <end position="1069"/>
    </location>
</feature>
<feature type="region of interest" description="Disordered" evidence="2">
    <location>
        <begin position="1727"/>
        <end position="1860"/>
    </location>
</feature>
<feature type="coiled-coil region" evidence="1">
    <location>
        <begin position="892"/>
        <end position="925"/>
    </location>
</feature>
<feature type="region of interest" description="Disordered" evidence="2">
    <location>
        <begin position="643"/>
        <end position="730"/>
    </location>
</feature>
<feature type="compositionally biased region" description="Gly residues" evidence="2">
    <location>
        <begin position="1470"/>
        <end position="1479"/>
    </location>
</feature>
<feature type="compositionally biased region" description="Acidic residues" evidence="2">
    <location>
        <begin position="673"/>
        <end position="694"/>
    </location>
</feature>
<evidence type="ECO:0000313" key="3">
    <source>
        <dbReference type="EMBL" id="KAF9331246.1"/>
    </source>
</evidence>
<feature type="compositionally biased region" description="Low complexity" evidence="2">
    <location>
        <begin position="1774"/>
        <end position="1790"/>
    </location>
</feature>
<feature type="compositionally biased region" description="Polar residues" evidence="2">
    <location>
        <begin position="206"/>
        <end position="218"/>
    </location>
</feature>
<feature type="compositionally biased region" description="Acidic residues" evidence="2">
    <location>
        <begin position="1188"/>
        <end position="1198"/>
    </location>
</feature>
<feature type="region of interest" description="Disordered" evidence="2">
    <location>
        <begin position="1409"/>
        <end position="1522"/>
    </location>
</feature>
<feature type="region of interest" description="Disordered" evidence="2">
    <location>
        <begin position="460"/>
        <end position="490"/>
    </location>
</feature>
<feature type="compositionally biased region" description="Basic residues" evidence="2">
    <location>
        <begin position="717"/>
        <end position="729"/>
    </location>
</feature>
<feature type="compositionally biased region" description="Low complexity" evidence="2">
    <location>
        <begin position="1309"/>
        <end position="1328"/>
    </location>
</feature>
<feature type="region of interest" description="Disordered" evidence="2">
    <location>
        <begin position="1301"/>
        <end position="1392"/>
    </location>
</feature>
<keyword evidence="4" id="KW-1185">Reference proteome</keyword>
<feature type="compositionally biased region" description="Basic and acidic residues" evidence="2">
    <location>
        <begin position="861"/>
        <end position="875"/>
    </location>
</feature>
<feature type="compositionally biased region" description="Low complexity" evidence="2">
    <location>
        <begin position="1078"/>
        <end position="1088"/>
    </location>
</feature>
<feature type="region of interest" description="Disordered" evidence="2">
    <location>
        <begin position="1149"/>
        <end position="1214"/>
    </location>
</feature>
<dbReference type="Proteomes" id="UP000696485">
    <property type="component" value="Unassembled WGS sequence"/>
</dbReference>
<dbReference type="Pfam" id="PF15907">
    <property type="entry name" value="Itfg2"/>
    <property type="match status" value="2"/>
</dbReference>
<feature type="compositionally biased region" description="Polar residues" evidence="2">
    <location>
        <begin position="995"/>
        <end position="1005"/>
    </location>
</feature>
<feature type="region of interest" description="Disordered" evidence="2">
    <location>
        <begin position="1614"/>
        <end position="1714"/>
    </location>
</feature>
<dbReference type="GO" id="GO:0032006">
    <property type="term" value="P:regulation of TOR signaling"/>
    <property type="evidence" value="ECO:0007669"/>
    <property type="project" value="TreeGrafter"/>
</dbReference>
<dbReference type="PANTHER" id="PTHR16317">
    <property type="entry name" value="INTEGRIN ALPHA REPEAT DOMAIN-CONTAINING"/>
    <property type="match status" value="1"/>
</dbReference>
<feature type="compositionally biased region" description="Basic residues" evidence="2">
    <location>
        <begin position="180"/>
        <end position="191"/>
    </location>
</feature>
<feature type="compositionally biased region" description="Polar residues" evidence="2">
    <location>
        <begin position="132"/>
        <end position="156"/>
    </location>
</feature>
<evidence type="ECO:0000256" key="2">
    <source>
        <dbReference type="SAM" id="MobiDB-lite"/>
    </source>
</evidence>
<feature type="compositionally biased region" description="Polar residues" evidence="2">
    <location>
        <begin position="224"/>
        <end position="235"/>
    </location>
</feature>
<keyword evidence="3" id="KW-0401">Integrin</keyword>
<feature type="compositionally biased region" description="Polar residues" evidence="2">
    <location>
        <begin position="848"/>
        <end position="860"/>
    </location>
</feature>
<feature type="region of interest" description="Disordered" evidence="2">
    <location>
        <begin position="1230"/>
        <end position="1288"/>
    </location>
</feature>
<name>A0A9P5VLV4_9FUNG</name>
<feature type="compositionally biased region" description="Low complexity" evidence="2">
    <location>
        <begin position="1020"/>
        <end position="1030"/>
    </location>
</feature>
<feature type="compositionally biased region" description="Basic and acidic residues" evidence="2">
    <location>
        <begin position="1638"/>
        <end position="1649"/>
    </location>
</feature>
<feature type="compositionally biased region" description="Polar residues" evidence="2">
    <location>
        <begin position="1409"/>
        <end position="1418"/>
    </location>
</feature>
<proteinExistence type="predicted"/>
<feature type="region of interest" description="Disordered" evidence="2">
    <location>
        <begin position="842"/>
        <end position="875"/>
    </location>
</feature>
<gene>
    <name evidence="3" type="primary">ITFG2</name>
    <name evidence="3" type="ORF">BG006_005887</name>
</gene>
<dbReference type="InterPro" id="IPR031793">
    <property type="entry name" value="KICSTOR_ITFG2"/>
</dbReference>
<feature type="compositionally biased region" description="Low complexity" evidence="2">
    <location>
        <begin position="1704"/>
        <end position="1714"/>
    </location>
</feature>
<reference evidence="3" key="1">
    <citation type="journal article" date="2020" name="Fungal Divers.">
        <title>Resolving the Mortierellaceae phylogeny through synthesis of multi-gene phylogenetics and phylogenomics.</title>
        <authorList>
            <person name="Vandepol N."/>
            <person name="Liber J."/>
            <person name="Desiro A."/>
            <person name="Na H."/>
            <person name="Kennedy M."/>
            <person name="Barry K."/>
            <person name="Grigoriev I.V."/>
            <person name="Miller A.N."/>
            <person name="O'Donnell K."/>
            <person name="Stajich J.E."/>
            <person name="Bonito G."/>
        </authorList>
    </citation>
    <scope>NUCLEOTIDE SEQUENCE</scope>
    <source>
        <strain evidence="3">NVP1</strain>
    </source>
</reference>